<organism evidence="2 3">
    <name type="scientific">Novymonas esmeraldas</name>
    <dbReference type="NCBI Taxonomy" id="1808958"/>
    <lineage>
        <taxon>Eukaryota</taxon>
        <taxon>Discoba</taxon>
        <taxon>Euglenozoa</taxon>
        <taxon>Kinetoplastea</taxon>
        <taxon>Metakinetoplastina</taxon>
        <taxon>Trypanosomatida</taxon>
        <taxon>Trypanosomatidae</taxon>
        <taxon>Novymonas</taxon>
    </lineage>
</organism>
<feature type="compositionally biased region" description="Low complexity" evidence="1">
    <location>
        <begin position="339"/>
        <end position="363"/>
    </location>
</feature>
<accession>A0AAW0F001</accession>
<name>A0AAW0F001_9TRYP</name>
<reference evidence="2 3" key="1">
    <citation type="journal article" date="2021" name="MBio">
        <title>A New Model Trypanosomatid, Novymonas esmeraldas: Genomic Perception of Its 'Candidatus Pandoraea novymonadis' Endosymbiont.</title>
        <authorList>
            <person name="Zakharova A."/>
            <person name="Saura A."/>
            <person name="Butenko A."/>
            <person name="Podesvova L."/>
            <person name="Warmusova S."/>
            <person name="Kostygov A.Y."/>
            <person name="Nenarokova A."/>
            <person name="Lukes J."/>
            <person name="Opperdoes F.R."/>
            <person name="Yurchenko V."/>
        </authorList>
    </citation>
    <scope>NUCLEOTIDE SEQUENCE [LARGE SCALE GENOMIC DNA]</scope>
    <source>
        <strain evidence="2 3">E262AT.01</strain>
    </source>
</reference>
<feature type="compositionally biased region" description="Basic residues" evidence="1">
    <location>
        <begin position="319"/>
        <end position="336"/>
    </location>
</feature>
<comment type="caution">
    <text evidence="2">The sequence shown here is derived from an EMBL/GenBank/DDBJ whole genome shotgun (WGS) entry which is preliminary data.</text>
</comment>
<gene>
    <name evidence="2" type="ORF">NESM_000806700</name>
</gene>
<evidence type="ECO:0000256" key="1">
    <source>
        <dbReference type="SAM" id="MobiDB-lite"/>
    </source>
</evidence>
<keyword evidence="3" id="KW-1185">Reference proteome</keyword>
<dbReference type="AlphaFoldDB" id="A0AAW0F001"/>
<sequence>MFSINALRSCCCWANVHHHDHISGDAGDGSSLPWAVSSAAAAATHHCDALLSWLPAGKAAQLRRELALPTESAASGSASSRRSTERAVGRVHRIAAASTAHDRAPQPDAAACALALLSVALQPLEARVGCTVISATHQAERLCATLLQLFARDAVLDLDEAYAEDRHTRLPLPCLAATRQHLAASLRLWLEYLLHFSLDWLHSLQYGGAPPPGMVPAAVVALASARASGPSEEGTNADARLPVAERPLAAVPGPLRGVAAELVRRPLHLYAQALRRAAGTIEGSGGGQCECDTGSTTADASASGMAPRRSRAPLPAASAKRRRGASPVVRRRRARHQVSDSSSSSSSDESSANTSSSTVSSPSTPSPPLADVYAPAHSPIPASASAGKPAKVCPADAAMDLDDTPLALIAERLRVRRSR</sequence>
<feature type="compositionally biased region" description="Low complexity" evidence="1">
    <location>
        <begin position="374"/>
        <end position="386"/>
    </location>
</feature>
<feature type="region of interest" description="Disordered" evidence="1">
    <location>
        <begin position="281"/>
        <end position="391"/>
    </location>
</feature>
<protein>
    <submittedName>
        <fullName evidence="2">Uncharacterized protein</fullName>
    </submittedName>
</protein>
<evidence type="ECO:0000313" key="2">
    <source>
        <dbReference type="EMBL" id="KAK7198464.1"/>
    </source>
</evidence>
<evidence type="ECO:0000313" key="3">
    <source>
        <dbReference type="Proteomes" id="UP001430356"/>
    </source>
</evidence>
<dbReference type="Proteomes" id="UP001430356">
    <property type="component" value="Unassembled WGS sequence"/>
</dbReference>
<proteinExistence type="predicted"/>
<dbReference type="EMBL" id="JAECZO010000153">
    <property type="protein sequence ID" value="KAK7198464.1"/>
    <property type="molecule type" value="Genomic_DNA"/>
</dbReference>